<accession>A0ABM6F4N8</accession>
<keyword evidence="4" id="KW-1185">Reference proteome</keyword>
<sequence>MKVNRNRPWLALRRAAGARLCFALAMTALFACPGAQAQSAGISRLLHGGDARAERLRKHEGRRPPERERRRFERDNGERSERGARGDRGERLSPDERRRLRQNLYDLGREMYGGA</sequence>
<feature type="chain" id="PRO_5046804306" description="Transmembrane protein" evidence="2">
    <location>
        <begin position="38"/>
        <end position="115"/>
    </location>
</feature>
<dbReference type="Proteomes" id="UP000177515">
    <property type="component" value="Chromosome 1"/>
</dbReference>
<name>A0ABM6F4N8_9BURK</name>
<reference evidence="3 4" key="1">
    <citation type="submission" date="2016-10" db="EMBL/GenBank/DDBJ databases">
        <title>Complete genome sequences of three Cupriavidus strains isolated from various Malaysian environments.</title>
        <authorList>
            <person name="Abdullah A.A.-A."/>
            <person name="Shafie N.A.H."/>
            <person name="Lau N.S."/>
        </authorList>
    </citation>
    <scope>NUCLEOTIDE SEQUENCE [LARGE SCALE GENOMIC DNA]</scope>
    <source>
        <strain evidence="3 4">USMAA1020</strain>
    </source>
</reference>
<dbReference type="PROSITE" id="PS51257">
    <property type="entry name" value="PROKAR_LIPOPROTEIN"/>
    <property type="match status" value="1"/>
</dbReference>
<organism evidence="3 4">
    <name type="scientific">Cupriavidus malaysiensis</name>
    <dbReference type="NCBI Taxonomy" id="367825"/>
    <lineage>
        <taxon>Bacteria</taxon>
        <taxon>Pseudomonadati</taxon>
        <taxon>Pseudomonadota</taxon>
        <taxon>Betaproteobacteria</taxon>
        <taxon>Burkholderiales</taxon>
        <taxon>Burkholderiaceae</taxon>
        <taxon>Cupriavidus</taxon>
    </lineage>
</organism>
<feature type="signal peptide" evidence="2">
    <location>
        <begin position="1"/>
        <end position="37"/>
    </location>
</feature>
<evidence type="ECO:0000256" key="1">
    <source>
        <dbReference type="SAM" id="MobiDB-lite"/>
    </source>
</evidence>
<feature type="compositionally biased region" description="Basic and acidic residues" evidence="1">
    <location>
        <begin position="62"/>
        <end position="98"/>
    </location>
</feature>
<feature type="region of interest" description="Disordered" evidence="1">
    <location>
        <begin position="52"/>
        <end position="115"/>
    </location>
</feature>
<gene>
    <name evidence="3" type="ORF">BKK80_11910</name>
</gene>
<keyword evidence="2" id="KW-0732">Signal</keyword>
<evidence type="ECO:0000313" key="4">
    <source>
        <dbReference type="Proteomes" id="UP000177515"/>
    </source>
</evidence>
<evidence type="ECO:0000313" key="3">
    <source>
        <dbReference type="EMBL" id="AOZ06446.1"/>
    </source>
</evidence>
<dbReference type="EMBL" id="CP017754">
    <property type="protein sequence ID" value="AOZ06446.1"/>
    <property type="molecule type" value="Genomic_DNA"/>
</dbReference>
<evidence type="ECO:0008006" key="5">
    <source>
        <dbReference type="Google" id="ProtNLM"/>
    </source>
</evidence>
<protein>
    <recommendedName>
        <fullName evidence="5">Transmembrane protein</fullName>
    </recommendedName>
</protein>
<proteinExistence type="predicted"/>
<evidence type="ECO:0000256" key="2">
    <source>
        <dbReference type="SAM" id="SignalP"/>
    </source>
</evidence>